<evidence type="ECO:0000313" key="1">
    <source>
        <dbReference type="EMBL" id="GBO30268.1"/>
    </source>
</evidence>
<dbReference type="Proteomes" id="UP000499080">
    <property type="component" value="Unassembled WGS sequence"/>
</dbReference>
<comment type="caution">
    <text evidence="1">The sequence shown here is derived from an EMBL/GenBank/DDBJ whole genome shotgun (WGS) entry which is preliminary data.</text>
</comment>
<proteinExistence type="predicted"/>
<protein>
    <submittedName>
        <fullName evidence="1">Uncharacterized protein</fullName>
    </submittedName>
</protein>
<gene>
    <name evidence="1" type="ORF">AVEN_68355_1</name>
</gene>
<dbReference type="AlphaFoldDB" id="A0A4Y2W127"/>
<keyword evidence="2" id="KW-1185">Reference proteome</keyword>
<reference evidence="1 2" key="1">
    <citation type="journal article" date="2019" name="Sci. Rep.">
        <title>Orb-weaving spider Araneus ventricosus genome elucidates the spidroin gene catalogue.</title>
        <authorList>
            <person name="Kono N."/>
            <person name="Nakamura H."/>
            <person name="Ohtoshi R."/>
            <person name="Moran D.A.P."/>
            <person name="Shinohara A."/>
            <person name="Yoshida Y."/>
            <person name="Fujiwara M."/>
            <person name="Mori M."/>
            <person name="Tomita M."/>
            <person name="Arakawa K."/>
        </authorList>
    </citation>
    <scope>NUCLEOTIDE SEQUENCE [LARGE SCALE GENOMIC DNA]</scope>
</reference>
<sequence length="114" mass="13101">MSCYEAAQQVFQQGPIGKYRQRKEQTPRITSWLFHIKVLGVQSCYEAAHLSRSPHRKIQTAKRTKTEISSWLFHTKALGVSNRKMSKTVKLKIYSDPPNGPSVINLTAFLKKRI</sequence>
<accession>A0A4Y2W127</accession>
<name>A0A4Y2W127_ARAVE</name>
<dbReference type="EMBL" id="BGPR01053456">
    <property type="protein sequence ID" value="GBO30268.1"/>
    <property type="molecule type" value="Genomic_DNA"/>
</dbReference>
<evidence type="ECO:0000313" key="2">
    <source>
        <dbReference type="Proteomes" id="UP000499080"/>
    </source>
</evidence>
<organism evidence="1 2">
    <name type="scientific">Araneus ventricosus</name>
    <name type="common">Orbweaver spider</name>
    <name type="synonym">Epeira ventricosa</name>
    <dbReference type="NCBI Taxonomy" id="182803"/>
    <lineage>
        <taxon>Eukaryota</taxon>
        <taxon>Metazoa</taxon>
        <taxon>Ecdysozoa</taxon>
        <taxon>Arthropoda</taxon>
        <taxon>Chelicerata</taxon>
        <taxon>Arachnida</taxon>
        <taxon>Araneae</taxon>
        <taxon>Araneomorphae</taxon>
        <taxon>Entelegynae</taxon>
        <taxon>Araneoidea</taxon>
        <taxon>Araneidae</taxon>
        <taxon>Araneus</taxon>
    </lineage>
</organism>